<dbReference type="Proteomes" id="UP001195483">
    <property type="component" value="Unassembled WGS sequence"/>
</dbReference>
<proteinExistence type="predicted"/>
<organism evidence="1 2">
    <name type="scientific">Potamilus streckersoni</name>
    <dbReference type="NCBI Taxonomy" id="2493646"/>
    <lineage>
        <taxon>Eukaryota</taxon>
        <taxon>Metazoa</taxon>
        <taxon>Spiralia</taxon>
        <taxon>Lophotrochozoa</taxon>
        <taxon>Mollusca</taxon>
        <taxon>Bivalvia</taxon>
        <taxon>Autobranchia</taxon>
        <taxon>Heteroconchia</taxon>
        <taxon>Palaeoheterodonta</taxon>
        <taxon>Unionida</taxon>
        <taxon>Unionoidea</taxon>
        <taxon>Unionidae</taxon>
        <taxon>Ambleminae</taxon>
        <taxon>Lampsilini</taxon>
        <taxon>Potamilus</taxon>
    </lineage>
</organism>
<protein>
    <submittedName>
        <fullName evidence="1">Uncharacterized protein</fullName>
    </submittedName>
</protein>
<dbReference type="EMBL" id="JAEAOA010001419">
    <property type="protein sequence ID" value="KAK3600477.1"/>
    <property type="molecule type" value="Genomic_DNA"/>
</dbReference>
<reference evidence="1" key="3">
    <citation type="submission" date="2023-05" db="EMBL/GenBank/DDBJ databases">
        <authorList>
            <person name="Smith C.H."/>
        </authorList>
    </citation>
    <scope>NUCLEOTIDE SEQUENCE</scope>
    <source>
        <strain evidence="1">CHS0354</strain>
        <tissue evidence="1">Mantle</tissue>
    </source>
</reference>
<comment type="caution">
    <text evidence="1">The sequence shown here is derived from an EMBL/GenBank/DDBJ whole genome shotgun (WGS) entry which is preliminary data.</text>
</comment>
<accession>A0AAE0SYK8</accession>
<name>A0AAE0SYK8_9BIVA</name>
<sequence length="93" mass="10550">MSLSPCGLCIIDKYEVEVTLPDDKKIPFQMTGETIEPSGYITTKRKCRSLVDQNKEELVYAGTVTDMKIYYWGTITLDGVEKSCCCYIDATKY</sequence>
<dbReference type="AlphaFoldDB" id="A0AAE0SYK8"/>
<evidence type="ECO:0000313" key="2">
    <source>
        <dbReference type="Proteomes" id="UP001195483"/>
    </source>
</evidence>
<gene>
    <name evidence="1" type="ORF">CHS0354_023578</name>
</gene>
<evidence type="ECO:0000313" key="1">
    <source>
        <dbReference type="EMBL" id="KAK3600477.1"/>
    </source>
</evidence>
<reference evidence="1" key="1">
    <citation type="journal article" date="2021" name="Genome Biol. Evol.">
        <title>A High-Quality Reference Genome for a Parasitic Bivalve with Doubly Uniparental Inheritance (Bivalvia: Unionida).</title>
        <authorList>
            <person name="Smith C.H."/>
        </authorList>
    </citation>
    <scope>NUCLEOTIDE SEQUENCE</scope>
    <source>
        <strain evidence="1">CHS0354</strain>
    </source>
</reference>
<reference evidence="1" key="2">
    <citation type="journal article" date="2021" name="Genome Biol. Evol.">
        <title>Developing a high-quality reference genome for a parasitic bivalve with doubly uniparental inheritance (Bivalvia: Unionida).</title>
        <authorList>
            <person name="Smith C.H."/>
        </authorList>
    </citation>
    <scope>NUCLEOTIDE SEQUENCE</scope>
    <source>
        <strain evidence="1">CHS0354</strain>
        <tissue evidence="1">Mantle</tissue>
    </source>
</reference>
<keyword evidence="2" id="KW-1185">Reference proteome</keyword>